<reference evidence="8 9" key="1">
    <citation type="submission" date="2022-12" db="EMBL/GenBank/DDBJ databases">
        <title>Chromosome-level genome of Tegillarca granosa.</title>
        <authorList>
            <person name="Kim J."/>
        </authorList>
    </citation>
    <scope>NUCLEOTIDE SEQUENCE [LARGE SCALE GENOMIC DNA]</scope>
    <source>
        <strain evidence="8">Teg-2019</strain>
        <tissue evidence="8">Adductor muscle</tissue>
    </source>
</reference>
<keyword evidence="3 7" id="KW-0812">Transmembrane</keyword>
<proteinExistence type="inferred from homology"/>
<comment type="subcellular location">
    <subcellularLocation>
        <location evidence="1">Membrane</location>
        <topology evidence="1">Multi-pass membrane protein</topology>
    </subcellularLocation>
</comment>
<evidence type="ECO:0000256" key="3">
    <source>
        <dbReference type="ARBA" id="ARBA00022692"/>
    </source>
</evidence>
<dbReference type="Pfam" id="PF10268">
    <property type="entry name" value="Tmemb_161AB"/>
    <property type="match status" value="1"/>
</dbReference>
<evidence type="ECO:0008006" key="10">
    <source>
        <dbReference type="Google" id="ProtNLM"/>
    </source>
</evidence>
<evidence type="ECO:0000256" key="5">
    <source>
        <dbReference type="ARBA" id="ARBA00023136"/>
    </source>
</evidence>
<keyword evidence="5 7" id="KW-0472">Membrane</keyword>
<feature type="transmembrane region" description="Helical" evidence="7">
    <location>
        <begin position="6"/>
        <end position="32"/>
    </location>
</feature>
<feature type="transmembrane region" description="Helical" evidence="7">
    <location>
        <begin position="272"/>
        <end position="289"/>
    </location>
</feature>
<dbReference type="Proteomes" id="UP001217089">
    <property type="component" value="Unassembled WGS sequence"/>
</dbReference>
<comment type="similarity">
    <text evidence="2">Belongs to the TMEM161 family.</text>
</comment>
<evidence type="ECO:0000256" key="6">
    <source>
        <dbReference type="ARBA" id="ARBA00023180"/>
    </source>
</evidence>
<dbReference type="PANTHER" id="PTHR13624">
    <property type="entry name" value="RE42071P"/>
    <property type="match status" value="1"/>
</dbReference>
<dbReference type="InterPro" id="IPR019395">
    <property type="entry name" value="Transmembrane_161A/B"/>
</dbReference>
<name>A0ABQ9FBC8_TEGGR</name>
<sequence>MAILGLQLVLSLIVFSFLNKVSPYFSFARWLLRGRLVRYLHPSDEDLKSAAGIPTTNGKVKMKRSEARKQEAKASSNSFTIPRNTHLNLDTAKVEILDLMQLKFYADYQWLLDFTLSAIVVYVLTEIYYGLGPKTEINISVLWCLLAIGFGIRILIAQTAMYFRTQDGGERILCFTFGFFFLVASMGILVIDDKILEFGLEDGYNNFSQSAENYLKKQGITSQGPITFLTFKIILIVICCISGALLTFPGLRYARLHLDSLKYNKESPHKQVLLHLNFILPLIVILLWVKPIGRNIICGKAWKVQALIPEESFDIVRLVLIAAMFVMRLCLMVTHMQAHLNLAFEKVESMRKESGRVTNLEIQQMITSVFYYLCVVALQYITPVIILLFLMFLHKTLGNYSWIALFGESTEEYFKEFVVSAVGKPLPRTPLPTNLTAEEAALTANQFAVAITNLRSVFSYIWYRGVLSFITWWVNAAWFTSTAFGVYYYSKLT</sequence>
<keyword evidence="6" id="KW-0325">Glycoprotein</keyword>
<evidence type="ECO:0000313" key="8">
    <source>
        <dbReference type="EMBL" id="KAJ8314645.1"/>
    </source>
</evidence>
<feature type="transmembrane region" description="Helical" evidence="7">
    <location>
        <begin position="172"/>
        <end position="191"/>
    </location>
</feature>
<keyword evidence="4 7" id="KW-1133">Transmembrane helix</keyword>
<dbReference type="PANTHER" id="PTHR13624:SF6">
    <property type="entry name" value="EMEI"/>
    <property type="match status" value="1"/>
</dbReference>
<gene>
    <name evidence="8" type="ORF">KUTeg_006795</name>
</gene>
<keyword evidence="9" id="KW-1185">Reference proteome</keyword>
<dbReference type="EMBL" id="JARBDR010000337">
    <property type="protein sequence ID" value="KAJ8314645.1"/>
    <property type="molecule type" value="Genomic_DNA"/>
</dbReference>
<feature type="transmembrane region" description="Helical" evidence="7">
    <location>
        <begin position="315"/>
        <end position="334"/>
    </location>
</feature>
<accession>A0ABQ9FBC8</accession>
<feature type="transmembrane region" description="Helical" evidence="7">
    <location>
        <begin position="110"/>
        <end position="131"/>
    </location>
</feature>
<feature type="transmembrane region" description="Helical" evidence="7">
    <location>
        <begin position="461"/>
        <end position="489"/>
    </location>
</feature>
<evidence type="ECO:0000256" key="2">
    <source>
        <dbReference type="ARBA" id="ARBA00009706"/>
    </source>
</evidence>
<feature type="transmembrane region" description="Helical" evidence="7">
    <location>
        <begin position="226"/>
        <end position="251"/>
    </location>
</feature>
<evidence type="ECO:0000256" key="7">
    <source>
        <dbReference type="SAM" id="Phobius"/>
    </source>
</evidence>
<evidence type="ECO:0000256" key="4">
    <source>
        <dbReference type="ARBA" id="ARBA00022989"/>
    </source>
</evidence>
<comment type="caution">
    <text evidence="8">The sequence shown here is derived from an EMBL/GenBank/DDBJ whole genome shotgun (WGS) entry which is preliminary data.</text>
</comment>
<feature type="transmembrane region" description="Helical" evidence="7">
    <location>
        <begin position="137"/>
        <end position="160"/>
    </location>
</feature>
<evidence type="ECO:0000256" key="1">
    <source>
        <dbReference type="ARBA" id="ARBA00004141"/>
    </source>
</evidence>
<organism evidence="8 9">
    <name type="scientific">Tegillarca granosa</name>
    <name type="common">Malaysian cockle</name>
    <name type="synonym">Anadara granosa</name>
    <dbReference type="NCBI Taxonomy" id="220873"/>
    <lineage>
        <taxon>Eukaryota</taxon>
        <taxon>Metazoa</taxon>
        <taxon>Spiralia</taxon>
        <taxon>Lophotrochozoa</taxon>
        <taxon>Mollusca</taxon>
        <taxon>Bivalvia</taxon>
        <taxon>Autobranchia</taxon>
        <taxon>Pteriomorphia</taxon>
        <taxon>Arcoida</taxon>
        <taxon>Arcoidea</taxon>
        <taxon>Arcidae</taxon>
        <taxon>Tegillarca</taxon>
    </lineage>
</organism>
<feature type="transmembrane region" description="Helical" evidence="7">
    <location>
        <begin position="369"/>
        <end position="393"/>
    </location>
</feature>
<protein>
    <recommendedName>
        <fullName evidence="10">Transmembrane protein 161B</fullName>
    </recommendedName>
</protein>
<evidence type="ECO:0000313" key="9">
    <source>
        <dbReference type="Proteomes" id="UP001217089"/>
    </source>
</evidence>